<feature type="compositionally biased region" description="Basic and acidic residues" evidence="6">
    <location>
        <begin position="353"/>
        <end position="374"/>
    </location>
</feature>
<evidence type="ECO:0000256" key="1">
    <source>
        <dbReference type="ARBA" id="ARBA00004123"/>
    </source>
</evidence>
<comment type="subcellular location">
    <subcellularLocation>
        <location evidence="1">Nucleus</location>
    </subcellularLocation>
</comment>
<protein>
    <recommendedName>
        <fullName evidence="2">Ribonuclease H2 subunit B</fullName>
    </recommendedName>
    <alternativeName>
        <fullName evidence="5">Ribonuclease HI subunit B</fullName>
    </alternativeName>
</protein>
<dbReference type="GO" id="GO:0005654">
    <property type="term" value="C:nucleoplasm"/>
    <property type="evidence" value="ECO:0007669"/>
    <property type="project" value="TreeGrafter"/>
</dbReference>
<feature type="region of interest" description="Disordered" evidence="6">
    <location>
        <begin position="1"/>
        <end position="22"/>
    </location>
</feature>
<dbReference type="GO" id="GO:0032299">
    <property type="term" value="C:ribonuclease H2 complex"/>
    <property type="evidence" value="ECO:0007669"/>
    <property type="project" value="InterPro"/>
</dbReference>
<dbReference type="InterPro" id="IPR040456">
    <property type="entry name" value="RNase_H2_suB"/>
</dbReference>
<dbReference type="InterPro" id="IPR041195">
    <property type="entry name" value="Rnh202_N"/>
</dbReference>
<dbReference type="PANTHER" id="PTHR13383:SF11">
    <property type="entry name" value="RIBONUCLEASE H2 SUBUNIT B"/>
    <property type="match status" value="1"/>
</dbReference>
<reference evidence="9 10" key="1">
    <citation type="journal article" date="2015" name="BMC Genomics">
        <title>Gene expression during zombie ant biting behavior reflects the complexity underlying fungal parasitic behavioral manipulation.</title>
        <authorList>
            <person name="de Bekker C."/>
            <person name="Ohm R.A."/>
            <person name="Loreto R.G."/>
            <person name="Sebastian A."/>
            <person name="Albert I."/>
            <person name="Merrow M."/>
            <person name="Brachmann A."/>
            <person name="Hughes D.P."/>
        </authorList>
    </citation>
    <scope>NUCLEOTIDE SEQUENCE [LARGE SCALE GENOMIC DNA]</scope>
    <source>
        <strain evidence="9 10">SC16a</strain>
    </source>
</reference>
<proteinExistence type="predicted"/>
<keyword evidence="3" id="KW-0539">Nucleus</keyword>
<dbReference type="OrthoDB" id="29098at2759"/>
<dbReference type="InterPro" id="IPR019024">
    <property type="entry name" value="RNase_H2_suB_wHTH"/>
</dbReference>
<evidence type="ECO:0000259" key="8">
    <source>
        <dbReference type="Pfam" id="PF17745"/>
    </source>
</evidence>
<dbReference type="CDD" id="cd09270">
    <property type="entry name" value="RNase_H2-B"/>
    <property type="match status" value="1"/>
</dbReference>
<dbReference type="GO" id="GO:0006401">
    <property type="term" value="P:RNA catabolic process"/>
    <property type="evidence" value="ECO:0007669"/>
    <property type="project" value="TreeGrafter"/>
</dbReference>
<evidence type="ECO:0000313" key="10">
    <source>
        <dbReference type="Proteomes" id="UP000037136"/>
    </source>
</evidence>
<feature type="domain" description="Rnh202 triple barrel" evidence="8">
    <location>
        <begin position="37"/>
        <end position="125"/>
    </location>
</feature>
<dbReference type="PANTHER" id="PTHR13383">
    <property type="entry name" value="RIBONUCLEASE H2 SUBUNIT B"/>
    <property type="match status" value="1"/>
</dbReference>
<evidence type="ECO:0000256" key="5">
    <source>
        <dbReference type="ARBA" id="ARBA00033464"/>
    </source>
</evidence>
<evidence type="ECO:0000313" key="9">
    <source>
        <dbReference type="EMBL" id="PFH62379.1"/>
    </source>
</evidence>
<evidence type="ECO:0000256" key="6">
    <source>
        <dbReference type="SAM" id="MobiDB-lite"/>
    </source>
</evidence>
<reference evidence="9 10" key="2">
    <citation type="journal article" date="2017" name="Sci. Rep.">
        <title>Ant-infecting Ophiocordyceps genomes reveal a high diversity of potential behavioral manipulation genes and a possible major role for enterotoxins.</title>
        <authorList>
            <person name="de Bekker C."/>
            <person name="Ohm R.A."/>
            <person name="Evans H.C."/>
            <person name="Brachmann A."/>
            <person name="Hughes D.P."/>
        </authorList>
    </citation>
    <scope>NUCLEOTIDE SEQUENCE [LARGE SCALE GENOMIC DNA]</scope>
    <source>
        <strain evidence="9 10">SC16a</strain>
    </source>
</reference>
<dbReference type="STRING" id="268505.A0A2A9PLY4"/>
<sequence length="390" mass="43170">MARTRSTTTNAADAAASDPPSKFTLETNVGPAPKLFILPKLVTPEARLVLLPHPRLGRPTRYIVCPVAGFHELKKVAAPTSSPRSWLIEHRANPSDEELQPDDTAAENGAQIIANPDLYMVTVVDPLFLILPALQDGQAGDQSPAKKRLFLSSDDYLDRLPEVSSHLSEILRWPNTRALIERRMATVCDTVEAGDETMYRLNEDKLLTTILDKAKKMGEGGLPPSMEDKFVRRVLEAPVLLPNIDAAGGENLDNEAGDVIANAAEAPPDVVHLQRLRIAFGFICSNYLPQRLAEKLQLQLKSSTCTDFSALEEYLAKVARLRAEAAELSSLSNLSQKRSRDDEEEDGRAEKKRKLEEDKKRKASESRGVKELKKVNTSGMKKLSHFFKAK</sequence>
<feature type="domain" description="Ribonuclease H2 subunit B wHTH" evidence="7">
    <location>
        <begin position="128"/>
        <end position="297"/>
    </location>
</feature>
<keyword evidence="10" id="KW-1185">Reference proteome</keyword>
<dbReference type="EMBL" id="LAZP02000030">
    <property type="protein sequence ID" value="PFH62379.1"/>
    <property type="molecule type" value="Genomic_DNA"/>
</dbReference>
<organism evidence="9 10">
    <name type="scientific">Ophiocordyceps unilateralis</name>
    <name type="common">Zombie-ant fungus</name>
    <name type="synonym">Torrubia unilateralis</name>
    <dbReference type="NCBI Taxonomy" id="268505"/>
    <lineage>
        <taxon>Eukaryota</taxon>
        <taxon>Fungi</taxon>
        <taxon>Dikarya</taxon>
        <taxon>Ascomycota</taxon>
        <taxon>Pezizomycotina</taxon>
        <taxon>Sordariomycetes</taxon>
        <taxon>Hypocreomycetidae</taxon>
        <taxon>Hypocreales</taxon>
        <taxon>Ophiocordycipitaceae</taxon>
        <taxon>Ophiocordyceps</taxon>
    </lineage>
</organism>
<dbReference type="Pfam" id="PF09468">
    <property type="entry name" value="RNase_H2-Ydr279"/>
    <property type="match status" value="1"/>
</dbReference>
<name>A0A2A9PLY4_OPHUN</name>
<evidence type="ECO:0000256" key="2">
    <source>
        <dbReference type="ARBA" id="ARBA00019062"/>
    </source>
</evidence>
<dbReference type="Gene3D" id="1.10.20.120">
    <property type="match status" value="1"/>
</dbReference>
<comment type="caution">
    <text evidence="9">The sequence shown here is derived from an EMBL/GenBank/DDBJ whole genome shotgun (WGS) entry which is preliminary data.</text>
</comment>
<accession>A0A2A9PLY4</accession>
<feature type="compositionally biased region" description="Low complexity" evidence="6">
    <location>
        <begin position="1"/>
        <end position="18"/>
    </location>
</feature>
<evidence type="ECO:0000256" key="3">
    <source>
        <dbReference type="ARBA" id="ARBA00023242"/>
    </source>
</evidence>
<feature type="region of interest" description="Disordered" evidence="6">
    <location>
        <begin position="332"/>
        <end position="377"/>
    </location>
</feature>
<evidence type="ECO:0000256" key="4">
    <source>
        <dbReference type="ARBA" id="ARBA00024778"/>
    </source>
</evidence>
<evidence type="ECO:0000259" key="7">
    <source>
        <dbReference type="Pfam" id="PF09468"/>
    </source>
</evidence>
<dbReference type="Pfam" id="PF17745">
    <property type="entry name" value="Ydr279_N"/>
    <property type="match status" value="1"/>
</dbReference>
<gene>
    <name evidence="9" type="ORF">XA68_13818</name>
</gene>
<comment type="function">
    <text evidence="4">Non catalytic subunit of RNase H2, an endonuclease that specifically degrades the RNA of RNA:DNA hybrids. Participates in DNA replication, possibly by mediating the removal of lagging-strand Okazaki fragment RNA primers during DNA replication. Mediates the excision of single ribonucleotides from DNA:RNA duplexes.</text>
</comment>
<dbReference type="AlphaFoldDB" id="A0A2A9PLY4"/>
<dbReference type="Proteomes" id="UP000037136">
    <property type="component" value="Unassembled WGS sequence"/>
</dbReference>